<dbReference type="AlphaFoldDB" id="A0AA35WM83"/>
<keyword evidence="2" id="KW-1185">Reference proteome</keyword>
<reference evidence="1" key="1">
    <citation type="submission" date="2023-03" db="EMBL/GenBank/DDBJ databases">
        <authorList>
            <person name="Steffen K."/>
            <person name="Cardenas P."/>
        </authorList>
    </citation>
    <scope>NUCLEOTIDE SEQUENCE</scope>
</reference>
<evidence type="ECO:0000313" key="1">
    <source>
        <dbReference type="EMBL" id="CAI8019615.1"/>
    </source>
</evidence>
<dbReference type="EMBL" id="CASHTH010001766">
    <property type="protein sequence ID" value="CAI8019615.1"/>
    <property type="molecule type" value="Genomic_DNA"/>
</dbReference>
<comment type="caution">
    <text evidence="1">The sequence shown here is derived from an EMBL/GenBank/DDBJ whole genome shotgun (WGS) entry which is preliminary data.</text>
</comment>
<sequence>MLFFLMHGQDHQLWWCHTCVWVPHNYSRTPWEVNRVQSPEHKSSGVDRTKNCTSLPACVIDHMRGHMTSRDLWYTILSNFLPNRPWASLELTSWG</sequence>
<accession>A0AA35WM83</accession>
<dbReference type="Proteomes" id="UP001174909">
    <property type="component" value="Unassembled WGS sequence"/>
</dbReference>
<organism evidence="1 2">
    <name type="scientific">Geodia barretti</name>
    <name type="common">Barrett's horny sponge</name>
    <dbReference type="NCBI Taxonomy" id="519541"/>
    <lineage>
        <taxon>Eukaryota</taxon>
        <taxon>Metazoa</taxon>
        <taxon>Porifera</taxon>
        <taxon>Demospongiae</taxon>
        <taxon>Heteroscleromorpha</taxon>
        <taxon>Tetractinellida</taxon>
        <taxon>Astrophorina</taxon>
        <taxon>Geodiidae</taxon>
        <taxon>Geodia</taxon>
    </lineage>
</organism>
<name>A0AA35WM83_GEOBA</name>
<gene>
    <name evidence="1" type="ORF">GBAR_LOCUS11782</name>
</gene>
<evidence type="ECO:0000313" key="2">
    <source>
        <dbReference type="Proteomes" id="UP001174909"/>
    </source>
</evidence>
<proteinExistence type="predicted"/>
<protein>
    <submittedName>
        <fullName evidence="1">Uncharacterized protein</fullName>
    </submittedName>
</protein>